<dbReference type="Proteomes" id="UP001165366">
    <property type="component" value="Unassembled WGS sequence"/>
</dbReference>
<reference evidence="2" key="2">
    <citation type="submission" date="2024-05" db="EMBL/GenBank/DDBJ databases">
        <title>Rhodohalobacter halophilus gen. nov., sp. nov., a moderately halophilic member of the family Balneolaceae.</title>
        <authorList>
            <person name="Xia J."/>
        </authorList>
    </citation>
    <scope>NUCLEOTIDE SEQUENCE</scope>
    <source>
        <strain evidence="2">WB101</strain>
    </source>
</reference>
<keyword evidence="1" id="KW-1133">Transmembrane helix</keyword>
<name>A0ABS9K9E6_9BACT</name>
<keyword evidence="3" id="KW-1185">Reference proteome</keyword>
<feature type="transmembrane region" description="Helical" evidence="1">
    <location>
        <begin position="286"/>
        <end position="304"/>
    </location>
</feature>
<evidence type="ECO:0000313" key="3">
    <source>
        <dbReference type="Proteomes" id="UP001165366"/>
    </source>
</evidence>
<accession>A0ABS9K9E6</accession>
<evidence type="ECO:0000256" key="1">
    <source>
        <dbReference type="SAM" id="Phobius"/>
    </source>
</evidence>
<gene>
    <name evidence="2" type="ORF">L6773_02590</name>
</gene>
<comment type="caution">
    <text evidence="2">The sequence shown here is derived from an EMBL/GenBank/DDBJ whole genome shotgun (WGS) entry which is preliminary data.</text>
</comment>
<keyword evidence="1" id="KW-0812">Transmembrane</keyword>
<organism evidence="2 3">
    <name type="scientific">Rhodohalobacter sulfatireducens</name>
    <dbReference type="NCBI Taxonomy" id="2911366"/>
    <lineage>
        <taxon>Bacteria</taxon>
        <taxon>Pseudomonadati</taxon>
        <taxon>Balneolota</taxon>
        <taxon>Balneolia</taxon>
        <taxon>Balneolales</taxon>
        <taxon>Balneolaceae</taxon>
        <taxon>Rhodohalobacter</taxon>
    </lineage>
</organism>
<sequence length="330" mass="39148">MKQKTLVIILGQARADKLCWSSFKKNVLEELDADLALCVGKSSTNDNSNLFWANAKFRWEVPEYDDFGDGFDQLQKDRYGKITHWRKILQVQNQWLGGIKAEEEHPGSGGLLIYFRAKLYDFLVKEDIISSYQRFVITRSDFIWEIPHPKVERLNPRYLWFPYGEFYGGLTDRHVIISSEHLNAYLNLIDPILHNTDQLIKEMLEYNPYPIWNLEQYILFHLKSLNIAHKVRYIPYMMFSVRKESTPTRWAEGVYDPDLDCLIKYPSEKSRTALTKKYLTDRSGKIMLFNNYLMVMILKSLFFLKKKTLYTRIRKRAKILIRHLLGNRII</sequence>
<proteinExistence type="predicted"/>
<dbReference type="EMBL" id="JAKLWS010000002">
    <property type="protein sequence ID" value="MCG2587438.1"/>
    <property type="molecule type" value="Genomic_DNA"/>
</dbReference>
<keyword evidence="1" id="KW-0472">Membrane</keyword>
<protein>
    <submittedName>
        <fullName evidence="2">Uncharacterized protein</fullName>
    </submittedName>
</protein>
<reference evidence="2" key="1">
    <citation type="submission" date="2022-01" db="EMBL/GenBank/DDBJ databases">
        <authorList>
            <person name="Wang Y."/>
        </authorList>
    </citation>
    <scope>NUCLEOTIDE SEQUENCE</scope>
    <source>
        <strain evidence="2">WB101</strain>
    </source>
</reference>
<dbReference type="RefSeq" id="WP_237852282.1">
    <property type="nucleotide sequence ID" value="NZ_JAKLWS010000002.1"/>
</dbReference>
<evidence type="ECO:0000313" key="2">
    <source>
        <dbReference type="EMBL" id="MCG2587438.1"/>
    </source>
</evidence>